<dbReference type="EMBL" id="AP024423">
    <property type="protein sequence ID" value="BCR92123.1"/>
    <property type="molecule type" value="Genomic_DNA"/>
</dbReference>
<feature type="domain" description="Zn(2)-C6 fungal-type" evidence="7">
    <location>
        <begin position="16"/>
        <end position="46"/>
    </location>
</feature>
<dbReference type="Pfam" id="PF04082">
    <property type="entry name" value="Fungal_trans"/>
    <property type="match status" value="1"/>
</dbReference>
<evidence type="ECO:0000256" key="3">
    <source>
        <dbReference type="ARBA" id="ARBA00023125"/>
    </source>
</evidence>
<dbReference type="GO" id="GO:0045944">
    <property type="term" value="P:positive regulation of transcription by RNA polymerase II"/>
    <property type="evidence" value="ECO:0007669"/>
    <property type="project" value="TreeGrafter"/>
</dbReference>
<dbReference type="PANTHER" id="PTHR47655">
    <property type="entry name" value="QUINIC ACID UTILIZATION ACTIVATOR"/>
    <property type="match status" value="1"/>
</dbReference>
<proteinExistence type="predicted"/>
<dbReference type="Proteomes" id="UP000637239">
    <property type="component" value="Chromosome 8"/>
</dbReference>
<accession>A0A7R7VXK0</accession>
<dbReference type="KEGG" id="ache:ACHE_80023S"/>
<dbReference type="GO" id="GO:0003677">
    <property type="term" value="F:DNA binding"/>
    <property type="evidence" value="ECO:0007669"/>
    <property type="project" value="UniProtKB-KW"/>
</dbReference>
<evidence type="ECO:0000313" key="8">
    <source>
        <dbReference type="EMBL" id="BCR92123.1"/>
    </source>
</evidence>
<dbReference type="InterPro" id="IPR052783">
    <property type="entry name" value="Metabolic/Drug-Res_Regulator"/>
</dbReference>
<keyword evidence="4" id="KW-0804">Transcription</keyword>
<sequence>MSESERQSKRQRVSQACDYCRKRKSKCDGAQPICSVCRLFKKSCTYGNSKKRGLQSGYVRGLESLLGLFIEHVPGSEMTIRTLLRSDYADASFVGGEFLDRTTERWRGSELAKELEQLLSSDDDDSGPSVSQGNKLPPLEGEQVHIQQEPAIRSSNSGELQASIAPLSSNFPDTTSSLVDFYFQTTHCWFPVVERRDILQTLHDDGDDTPDVCREGNQLCLWSIIVYTSRALESDSSGASAPGPDRIHAHICSRLMSDNPKIDLGHVQAVLILALYEIGRGAFKPAWVLASQAYRMRMIVDSHGVQTPGRTQHVARGCLYLDTIISALLDQTPLFPYCNYGKLAELDENGLEEWESWASPSQSATVSARRPLRVLSTFNQITQLMQKLSKVLDDSDRASSPDDTVRDLQEWRSNLKKKHHINNSALTPPMLTLYLTWDFVLLTSFRRAHAIERRWVPLVEGAVDSTLSMLVHYLETTGISGSSPLLRAFAMQAERCLHKIQPMVDGNDLSSRVRLGDILQKMEIYQGRRKHTGIENPRPLAQFEQGTVLPSQLITQSGPETGIQNESSIHNTSLSHPTHTGPQVHDIGAISSFPQMEYPPSEINEFDDVFDDMLTFVQTRRHSEDATAFAQNLGFLSSDFDFTTLTFQSTKTNPPNPLP</sequence>
<evidence type="ECO:0000313" key="9">
    <source>
        <dbReference type="Proteomes" id="UP000637239"/>
    </source>
</evidence>
<dbReference type="InterPro" id="IPR001138">
    <property type="entry name" value="Zn2Cys6_DnaBD"/>
</dbReference>
<dbReference type="SMART" id="SM00066">
    <property type="entry name" value="GAL4"/>
    <property type="match status" value="1"/>
</dbReference>
<dbReference type="PROSITE" id="PS50048">
    <property type="entry name" value="ZN2_CY6_FUNGAL_2"/>
    <property type="match status" value="1"/>
</dbReference>
<dbReference type="Pfam" id="PF00172">
    <property type="entry name" value="Zn_clus"/>
    <property type="match status" value="1"/>
</dbReference>
<protein>
    <recommendedName>
        <fullName evidence="7">Zn(2)-C6 fungal-type domain-containing protein</fullName>
    </recommendedName>
</protein>
<dbReference type="InterPro" id="IPR007219">
    <property type="entry name" value="XnlR_reg_dom"/>
</dbReference>
<dbReference type="CDD" id="cd00067">
    <property type="entry name" value="GAL4"/>
    <property type="match status" value="1"/>
</dbReference>
<keyword evidence="9" id="KW-1185">Reference proteome</keyword>
<keyword evidence="1" id="KW-0479">Metal-binding</keyword>
<dbReference type="GO" id="GO:0008270">
    <property type="term" value="F:zinc ion binding"/>
    <property type="evidence" value="ECO:0007669"/>
    <property type="project" value="InterPro"/>
</dbReference>
<dbReference type="PANTHER" id="PTHR47655:SF2">
    <property type="entry name" value="QUINIC ACID UTILIZATION ACTIVATOR"/>
    <property type="match status" value="1"/>
</dbReference>
<evidence type="ECO:0000256" key="1">
    <source>
        <dbReference type="ARBA" id="ARBA00022723"/>
    </source>
</evidence>
<name>A0A7R7VXK0_ASPCH</name>
<dbReference type="GeneID" id="66986472"/>
<dbReference type="GO" id="GO:0000981">
    <property type="term" value="F:DNA-binding transcription factor activity, RNA polymerase II-specific"/>
    <property type="evidence" value="ECO:0007669"/>
    <property type="project" value="InterPro"/>
</dbReference>
<organism evidence="8 9">
    <name type="scientific">Aspergillus chevalieri</name>
    <name type="common">Eurotium chevalieri</name>
    <dbReference type="NCBI Taxonomy" id="182096"/>
    <lineage>
        <taxon>Eukaryota</taxon>
        <taxon>Fungi</taxon>
        <taxon>Dikarya</taxon>
        <taxon>Ascomycota</taxon>
        <taxon>Pezizomycotina</taxon>
        <taxon>Eurotiomycetes</taxon>
        <taxon>Eurotiomycetidae</taxon>
        <taxon>Eurotiales</taxon>
        <taxon>Aspergillaceae</taxon>
        <taxon>Aspergillus</taxon>
        <taxon>Aspergillus subgen. Aspergillus</taxon>
    </lineage>
</organism>
<dbReference type="GO" id="GO:0006351">
    <property type="term" value="P:DNA-templated transcription"/>
    <property type="evidence" value="ECO:0007669"/>
    <property type="project" value="InterPro"/>
</dbReference>
<evidence type="ECO:0000256" key="6">
    <source>
        <dbReference type="SAM" id="MobiDB-lite"/>
    </source>
</evidence>
<keyword evidence="5" id="KW-0539">Nucleus</keyword>
<dbReference type="CDD" id="cd12148">
    <property type="entry name" value="fungal_TF_MHR"/>
    <property type="match status" value="1"/>
</dbReference>
<dbReference type="AlphaFoldDB" id="A0A7R7VXK0"/>
<evidence type="ECO:0000259" key="7">
    <source>
        <dbReference type="PROSITE" id="PS50048"/>
    </source>
</evidence>
<dbReference type="InterPro" id="IPR036864">
    <property type="entry name" value="Zn2-C6_fun-type_DNA-bd_sf"/>
</dbReference>
<dbReference type="Gene3D" id="4.10.240.10">
    <property type="entry name" value="Zn(2)-C6 fungal-type DNA-binding domain"/>
    <property type="match status" value="1"/>
</dbReference>
<evidence type="ECO:0000256" key="5">
    <source>
        <dbReference type="ARBA" id="ARBA00023242"/>
    </source>
</evidence>
<reference evidence="8" key="1">
    <citation type="submission" date="2021-01" db="EMBL/GenBank/DDBJ databases">
        <authorList>
            <consortium name="Aspergillus chevalieri M1 genome sequencing consortium"/>
            <person name="Kazuki M."/>
            <person name="Futagami T."/>
        </authorList>
    </citation>
    <scope>NUCLEOTIDE SEQUENCE</scope>
    <source>
        <strain evidence="8">M1</strain>
    </source>
</reference>
<gene>
    <name evidence="8" type="ORF">ACHE_80023S</name>
</gene>
<keyword evidence="2" id="KW-0805">Transcription regulation</keyword>
<dbReference type="RefSeq" id="XP_043140636.1">
    <property type="nucleotide sequence ID" value="XM_043283348.1"/>
</dbReference>
<evidence type="ECO:0000256" key="2">
    <source>
        <dbReference type="ARBA" id="ARBA00023015"/>
    </source>
</evidence>
<evidence type="ECO:0000256" key="4">
    <source>
        <dbReference type="ARBA" id="ARBA00023163"/>
    </source>
</evidence>
<dbReference type="PROSITE" id="PS00463">
    <property type="entry name" value="ZN2_CY6_FUNGAL_1"/>
    <property type="match status" value="1"/>
</dbReference>
<keyword evidence="3" id="KW-0238">DNA-binding</keyword>
<dbReference type="SUPFAM" id="SSF57701">
    <property type="entry name" value="Zn2/Cys6 DNA-binding domain"/>
    <property type="match status" value="1"/>
</dbReference>
<reference evidence="8" key="2">
    <citation type="submission" date="2021-02" db="EMBL/GenBank/DDBJ databases">
        <title>Aspergillus chevalieri M1 genome sequence.</title>
        <authorList>
            <person name="Kadooka C."/>
            <person name="Mori K."/>
            <person name="Futagami T."/>
        </authorList>
    </citation>
    <scope>NUCLEOTIDE SEQUENCE</scope>
    <source>
        <strain evidence="8">M1</strain>
    </source>
</reference>
<feature type="region of interest" description="Disordered" evidence="6">
    <location>
        <begin position="118"/>
        <end position="137"/>
    </location>
</feature>